<evidence type="ECO:0000256" key="2">
    <source>
        <dbReference type="ARBA" id="ARBA00009233"/>
    </source>
</evidence>
<feature type="active site" description="Proton acceptor" evidence="11">
    <location>
        <position position="156"/>
    </location>
</feature>
<dbReference type="CDD" id="cd05372">
    <property type="entry name" value="ENR_SDR"/>
    <property type="match status" value="1"/>
</dbReference>
<evidence type="ECO:0000256" key="11">
    <source>
        <dbReference type="PIRSR" id="PIRSR000094-1"/>
    </source>
</evidence>
<dbReference type="GO" id="GO:0004318">
    <property type="term" value="F:enoyl-[acyl-carrier-protein] reductase (NADH) activity"/>
    <property type="evidence" value="ECO:0007669"/>
    <property type="project" value="UniProtKB-EC"/>
</dbReference>
<evidence type="ECO:0000256" key="4">
    <source>
        <dbReference type="ARBA" id="ARBA00022832"/>
    </source>
</evidence>
<evidence type="ECO:0000256" key="10">
    <source>
        <dbReference type="PIRNR" id="PIRNR000094"/>
    </source>
</evidence>
<feature type="binding site" evidence="12">
    <location>
        <position position="14"/>
    </location>
    <ligand>
        <name>NAD(+)</name>
        <dbReference type="ChEBI" id="CHEBI:57540"/>
    </ligand>
</feature>
<comment type="pathway">
    <text evidence="1">Lipid metabolism; fatty acid biosynthesis.</text>
</comment>
<dbReference type="EMBL" id="VWNA01000001">
    <property type="protein sequence ID" value="MQT13211.1"/>
    <property type="molecule type" value="Genomic_DNA"/>
</dbReference>
<gene>
    <name evidence="14" type="primary">fabI</name>
    <name evidence="14" type="ORF">F0357_11270</name>
</gene>
<proteinExistence type="inferred from homology"/>
<feature type="binding site" evidence="12">
    <location>
        <begin position="192"/>
        <end position="196"/>
    </location>
    <ligand>
        <name>NAD(+)</name>
        <dbReference type="ChEBI" id="CHEBI:57540"/>
    </ligand>
</feature>
<feature type="binding site" evidence="12">
    <location>
        <begin position="20"/>
        <end position="21"/>
    </location>
    <ligand>
        <name>NAD(+)</name>
        <dbReference type="ChEBI" id="CHEBI:57540"/>
    </ligand>
</feature>
<evidence type="ECO:0000256" key="1">
    <source>
        <dbReference type="ARBA" id="ARBA00005194"/>
    </source>
</evidence>
<dbReference type="FunFam" id="1.10.8.400:FF:000001">
    <property type="entry name" value="Enoyl-[acyl-carrier-protein] reductase [NADH]"/>
    <property type="match status" value="1"/>
</dbReference>
<dbReference type="UniPathway" id="UPA00094"/>
<dbReference type="PANTHER" id="PTHR43159">
    <property type="entry name" value="ENOYL-[ACYL-CARRIER-PROTEIN] REDUCTASE"/>
    <property type="match status" value="1"/>
</dbReference>
<dbReference type="EC" id="1.3.1.9" evidence="10"/>
<evidence type="ECO:0000256" key="5">
    <source>
        <dbReference type="ARBA" id="ARBA00023002"/>
    </source>
</evidence>
<dbReference type="FunFam" id="3.40.50.720:FF:000054">
    <property type="entry name" value="Enoyl-[acyl-carrier-protein] reductase [NADH]"/>
    <property type="match status" value="1"/>
</dbReference>
<comment type="caution">
    <text evidence="14">The sequence shown here is derived from an EMBL/GenBank/DDBJ whole genome shotgun (WGS) entry which is preliminary data.</text>
</comment>
<feature type="binding site" evidence="12">
    <location>
        <position position="93"/>
    </location>
    <ligand>
        <name>NAD(+)</name>
        <dbReference type="ChEBI" id="CHEBI:57540"/>
    </ligand>
</feature>
<feature type="region of interest" description="Disordered" evidence="13">
    <location>
        <begin position="264"/>
        <end position="285"/>
    </location>
</feature>
<feature type="binding site" evidence="12">
    <location>
        <position position="163"/>
    </location>
    <ligand>
        <name>NAD(+)</name>
        <dbReference type="ChEBI" id="CHEBI:57540"/>
    </ligand>
</feature>
<dbReference type="InterPro" id="IPR002347">
    <property type="entry name" value="SDR_fam"/>
</dbReference>
<keyword evidence="4" id="KW-0276">Fatty acid metabolism</keyword>
<evidence type="ECO:0000313" key="14">
    <source>
        <dbReference type="EMBL" id="MQT13211.1"/>
    </source>
</evidence>
<dbReference type="PIRSF" id="PIRSF000094">
    <property type="entry name" value="Enoyl-ACP_rdct"/>
    <property type="match status" value="1"/>
</dbReference>
<dbReference type="PANTHER" id="PTHR43159:SF2">
    <property type="entry name" value="ENOYL-[ACYL-CARRIER-PROTEIN] REDUCTASE [NADH], CHLOROPLASTIC"/>
    <property type="match status" value="1"/>
</dbReference>
<dbReference type="Gene3D" id="3.40.50.720">
    <property type="entry name" value="NAD(P)-binding Rossmann-like Domain"/>
    <property type="match status" value="1"/>
</dbReference>
<evidence type="ECO:0000256" key="7">
    <source>
        <dbReference type="ARBA" id="ARBA00023098"/>
    </source>
</evidence>
<feature type="binding site" evidence="12">
    <location>
        <position position="41"/>
    </location>
    <ligand>
        <name>NAD(+)</name>
        <dbReference type="ChEBI" id="CHEBI:57540"/>
    </ligand>
</feature>
<dbReference type="RefSeq" id="WP_153481262.1">
    <property type="nucleotide sequence ID" value="NZ_VWNA01000001.1"/>
</dbReference>
<feature type="binding site" evidence="12">
    <location>
        <begin position="65"/>
        <end position="66"/>
    </location>
    <ligand>
        <name>NAD(+)</name>
        <dbReference type="ChEBI" id="CHEBI:57540"/>
    </ligand>
</feature>
<feature type="active site" description="Proton acceptor" evidence="11">
    <location>
        <position position="146"/>
    </location>
</feature>
<dbReference type="InterPro" id="IPR036291">
    <property type="entry name" value="NAD(P)-bd_dom_sf"/>
</dbReference>
<accession>A0A6A7Y537</accession>
<dbReference type="Gene3D" id="1.10.8.400">
    <property type="entry name" value="Enoyl acyl carrier protein reductase"/>
    <property type="match status" value="1"/>
</dbReference>
<evidence type="ECO:0000256" key="6">
    <source>
        <dbReference type="ARBA" id="ARBA00023027"/>
    </source>
</evidence>
<dbReference type="Proteomes" id="UP000332515">
    <property type="component" value="Unassembled WGS sequence"/>
</dbReference>
<dbReference type="Pfam" id="PF13561">
    <property type="entry name" value="adh_short_C2"/>
    <property type="match status" value="1"/>
</dbReference>
<comment type="catalytic activity">
    <reaction evidence="9 10">
        <text>a 2,3-saturated acyl-[ACP] + NAD(+) = a (2E)-enoyl-[ACP] + NADH + H(+)</text>
        <dbReference type="Rhea" id="RHEA:10240"/>
        <dbReference type="Rhea" id="RHEA-COMP:9925"/>
        <dbReference type="Rhea" id="RHEA-COMP:9926"/>
        <dbReference type="ChEBI" id="CHEBI:15378"/>
        <dbReference type="ChEBI" id="CHEBI:57540"/>
        <dbReference type="ChEBI" id="CHEBI:57945"/>
        <dbReference type="ChEBI" id="CHEBI:78784"/>
        <dbReference type="ChEBI" id="CHEBI:78785"/>
        <dbReference type="EC" id="1.3.1.9"/>
    </reaction>
</comment>
<protein>
    <recommendedName>
        <fullName evidence="10">Enoyl-[acyl-carrier-protein] reductase [NADH]</fullName>
        <ecNumber evidence="10">1.3.1.9</ecNumber>
    </recommendedName>
</protein>
<keyword evidence="5 10" id="KW-0560">Oxidoreductase</keyword>
<name>A0A6A7Y537_9HYPH</name>
<sequence length="285" mass="30620">MSELMAGKRGLVMGVANDHSIAWGIAKRLAASGAELAFTYQGDAFGRRVKPLADSLGANLLIPCDVEDVASVDSVFETLGKTWGSIDFLVHAVAFSDKNELKGRYADTTRENFIRTMVISCFSFTEIAKRAAALMPNGGALVTLTYGGSTRVMPNYNVMGVAKAALESSVRYLAVDFGSQNIRVNAISAGPVRTLAGSGVSDARLMFQYQRKHSPLRRTVTIDEVGGTALYLLSELSSGVTGEVHFVDSGYNIVSMPRLDELKAEEQREQAEDVGTDARPKVAVV</sequence>
<keyword evidence="8 10" id="KW-0275">Fatty acid biosynthesis</keyword>
<evidence type="ECO:0000313" key="15">
    <source>
        <dbReference type="Proteomes" id="UP000332515"/>
    </source>
</evidence>
<dbReference type="GO" id="GO:0006633">
    <property type="term" value="P:fatty acid biosynthetic process"/>
    <property type="evidence" value="ECO:0007669"/>
    <property type="project" value="UniProtKB-UniPathway"/>
</dbReference>
<keyword evidence="3 10" id="KW-0444">Lipid biosynthesis</keyword>
<dbReference type="AlphaFoldDB" id="A0A6A7Y537"/>
<dbReference type="PRINTS" id="PR00081">
    <property type="entry name" value="GDHRDH"/>
</dbReference>
<evidence type="ECO:0000256" key="12">
    <source>
        <dbReference type="PIRSR" id="PIRSR000094-3"/>
    </source>
</evidence>
<dbReference type="InterPro" id="IPR014358">
    <property type="entry name" value="Enoyl-ACP_Rdtase_NADH"/>
</dbReference>
<keyword evidence="7" id="KW-0443">Lipid metabolism</keyword>
<dbReference type="NCBIfam" id="NF005078">
    <property type="entry name" value="PRK06505.1"/>
    <property type="match status" value="1"/>
</dbReference>
<evidence type="ECO:0000256" key="9">
    <source>
        <dbReference type="ARBA" id="ARBA00048572"/>
    </source>
</evidence>
<keyword evidence="6 10" id="KW-0520">NAD</keyword>
<organism evidence="14 15">
    <name type="scientific">Segnochrobactrum spirostomi</name>
    <dbReference type="NCBI Taxonomy" id="2608987"/>
    <lineage>
        <taxon>Bacteria</taxon>
        <taxon>Pseudomonadati</taxon>
        <taxon>Pseudomonadota</taxon>
        <taxon>Alphaproteobacteria</taxon>
        <taxon>Hyphomicrobiales</taxon>
        <taxon>Segnochrobactraceae</taxon>
        <taxon>Segnochrobactrum</taxon>
    </lineage>
</organism>
<dbReference type="SUPFAM" id="SSF51735">
    <property type="entry name" value="NAD(P)-binding Rossmann-fold domains"/>
    <property type="match status" value="1"/>
</dbReference>
<comment type="similarity">
    <text evidence="2 10">Belongs to the short-chain dehydrogenases/reductases (SDR) family. FabI subfamily.</text>
</comment>
<reference evidence="14 15" key="1">
    <citation type="submission" date="2019-09" db="EMBL/GenBank/DDBJ databases">
        <title>Segnochrobactrum spirostomi gen. nov., sp. nov., isolated from the ciliate Spirostomum cf. yagiui and description of a novel family, Segnochrobactraceae fam. nov. within the order Rhizobiales of the class Alphaproteobacteria.</title>
        <authorList>
            <person name="Akter S."/>
            <person name="Shazib S.U.A."/>
            <person name="Shin M.K."/>
        </authorList>
    </citation>
    <scope>NUCLEOTIDE SEQUENCE [LARGE SCALE GENOMIC DNA]</scope>
    <source>
        <strain evidence="14 15">Sp-1</strain>
    </source>
</reference>
<evidence type="ECO:0000256" key="3">
    <source>
        <dbReference type="ARBA" id="ARBA00022516"/>
    </source>
</evidence>
<evidence type="ECO:0000256" key="8">
    <source>
        <dbReference type="ARBA" id="ARBA00023160"/>
    </source>
</evidence>
<evidence type="ECO:0000256" key="13">
    <source>
        <dbReference type="SAM" id="MobiDB-lite"/>
    </source>
</evidence>
<keyword evidence="15" id="KW-1185">Reference proteome</keyword>